<accession>A0ABU9ATN0</accession>
<feature type="region of interest" description="Disordered" evidence="1">
    <location>
        <begin position="1"/>
        <end position="35"/>
    </location>
</feature>
<sequence>MPTDPENNPYLPPASDPTAPEAPANTTGGEPDSRIKDPRSWGWAAITFIWIFCLTLTLQWFTPPHPVWEAIVTLAIGISVTASVISYLGWLHLIITNAKTIHPGSKISHGWAIGSYFIPLVNWIFPPMIMKEIADATFRQRTPRALVYIVVVWWGSFVVSGLLRKFMPPSPLYTATIWIPGICVAWLIIRISLRQLDWRNEGLPVPLQPMVMPGSGPRPVAATRIPGPVNRPAPAENLPVIPDSETE</sequence>
<gene>
    <name evidence="4" type="ORF">WKV53_09525</name>
</gene>
<keyword evidence="2" id="KW-0472">Membrane</keyword>
<reference evidence="4 5" key="1">
    <citation type="submission" date="2024-04" db="EMBL/GenBank/DDBJ databases">
        <title>Luteolibacter sp. isolated from soil.</title>
        <authorList>
            <person name="An J."/>
        </authorList>
    </citation>
    <scope>NUCLEOTIDE SEQUENCE [LARGE SCALE GENOMIC DNA]</scope>
    <source>
        <strain evidence="4 5">Y139</strain>
    </source>
</reference>
<keyword evidence="5" id="KW-1185">Reference proteome</keyword>
<feature type="transmembrane region" description="Helical" evidence="2">
    <location>
        <begin position="70"/>
        <end position="95"/>
    </location>
</feature>
<evidence type="ECO:0000256" key="2">
    <source>
        <dbReference type="SAM" id="Phobius"/>
    </source>
</evidence>
<comment type="caution">
    <text evidence="4">The sequence shown here is derived from an EMBL/GenBank/DDBJ whole genome shotgun (WGS) entry which is preliminary data.</text>
</comment>
<evidence type="ECO:0000313" key="5">
    <source>
        <dbReference type="Proteomes" id="UP001371305"/>
    </source>
</evidence>
<feature type="transmembrane region" description="Helical" evidence="2">
    <location>
        <begin position="40"/>
        <end position="58"/>
    </location>
</feature>
<dbReference type="EMBL" id="JBBUKT010000003">
    <property type="protein sequence ID" value="MEK7950735.1"/>
    <property type="molecule type" value="Genomic_DNA"/>
</dbReference>
<evidence type="ECO:0000313" key="4">
    <source>
        <dbReference type="EMBL" id="MEK7950735.1"/>
    </source>
</evidence>
<keyword evidence="2" id="KW-1133">Transmembrane helix</keyword>
<dbReference type="RefSeq" id="WP_341404336.1">
    <property type="nucleotide sequence ID" value="NZ_JBBUKT010000003.1"/>
</dbReference>
<feature type="transmembrane region" description="Helical" evidence="2">
    <location>
        <begin position="107"/>
        <end position="125"/>
    </location>
</feature>
<name>A0ABU9ATN0_9BACT</name>
<evidence type="ECO:0000256" key="1">
    <source>
        <dbReference type="SAM" id="MobiDB-lite"/>
    </source>
</evidence>
<proteinExistence type="predicted"/>
<protein>
    <submittedName>
        <fullName evidence="4">DUF4328 domain-containing protein</fullName>
    </submittedName>
</protein>
<feature type="region of interest" description="Disordered" evidence="1">
    <location>
        <begin position="222"/>
        <end position="247"/>
    </location>
</feature>
<organism evidence="4 5">
    <name type="scientific">Luteolibacter soli</name>
    <dbReference type="NCBI Taxonomy" id="3135280"/>
    <lineage>
        <taxon>Bacteria</taxon>
        <taxon>Pseudomonadati</taxon>
        <taxon>Verrucomicrobiota</taxon>
        <taxon>Verrucomicrobiia</taxon>
        <taxon>Verrucomicrobiales</taxon>
        <taxon>Verrucomicrobiaceae</taxon>
        <taxon>Luteolibacter</taxon>
    </lineage>
</organism>
<dbReference type="Pfam" id="PF14219">
    <property type="entry name" value="DUF4328"/>
    <property type="match status" value="1"/>
</dbReference>
<keyword evidence="2" id="KW-0812">Transmembrane</keyword>
<dbReference type="Proteomes" id="UP001371305">
    <property type="component" value="Unassembled WGS sequence"/>
</dbReference>
<feature type="transmembrane region" description="Helical" evidence="2">
    <location>
        <begin position="145"/>
        <end position="163"/>
    </location>
</feature>
<feature type="domain" description="DUF4328" evidence="3">
    <location>
        <begin position="70"/>
        <end position="164"/>
    </location>
</feature>
<dbReference type="InterPro" id="IPR025565">
    <property type="entry name" value="DUF4328"/>
</dbReference>
<feature type="transmembrane region" description="Helical" evidence="2">
    <location>
        <begin position="175"/>
        <end position="193"/>
    </location>
</feature>
<evidence type="ECO:0000259" key="3">
    <source>
        <dbReference type="Pfam" id="PF14219"/>
    </source>
</evidence>